<evidence type="ECO:0000256" key="4">
    <source>
        <dbReference type="ARBA" id="ARBA00023125"/>
    </source>
</evidence>
<evidence type="ECO:0000259" key="8">
    <source>
        <dbReference type="Pfam" id="PF04542"/>
    </source>
</evidence>
<keyword evidence="5 6" id="KW-0804">Transcription</keyword>
<evidence type="ECO:0000259" key="9">
    <source>
        <dbReference type="Pfam" id="PF08281"/>
    </source>
</evidence>
<evidence type="ECO:0000256" key="3">
    <source>
        <dbReference type="ARBA" id="ARBA00023082"/>
    </source>
</evidence>
<dbReference type="SUPFAM" id="SSF88659">
    <property type="entry name" value="Sigma3 and sigma4 domains of RNA polymerase sigma factors"/>
    <property type="match status" value="1"/>
</dbReference>
<dbReference type="Proteomes" id="UP000542342">
    <property type="component" value="Unassembled WGS sequence"/>
</dbReference>
<dbReference type="GO" id="GO:0006352">
    <property type="term" value="P:DNA-templated transcription initiation"/>
    <property type="evidence" value="ECO:0007669"/>
    <property type="project" value="InterPro"/>
</dbReference>
<dbReference type="InterPro" id="IPR007627">
    <property type="entry name" value="RNA_pol_sigma70_r2"/>
</dbReference>
<evidence type="ECO:0000256" key="2">
    <source>
        <dbReference type="ARBA" id="ARBA00023015"/>
    </source>
</evidence>
<comment type="caution">
    <text evidence="10">The sequence shown here is derived from an EMBL/GenBank/DDBJ whole genome shotgun (WGS) entry which is preliminary data.</text>
</comment>
<dbReference type="Gene3D" id="1.10.10.10">
    <property type="entry name" value="Winged helix-like DNA-binding domain superfamily/Winged helix DNA-binding domain"/>
    <property type="match status" value="1"/>
</dbReference>
<dbReference type="InterPro" id="IPR013325">
    <property type="entry name" value="RNA_pol_sigma_r2"/>
</dbReference>
<feature type="compositionally biased region" description="Polar residues" evidence="7">
    <location>
        <begin position="184"/>
        <end position="195"/>
    </location>
</feature>
<dbReference type="InterPro" id="IPR039425">
    <property type="entry name" value="RNA_pol_sigma-70-like"/>
</dbReference>
<dbReference type="InterPro" id="IPR000838">
    <property type="entry name" value="RNA_pol_sigma70_ECF_CS"/>
</dbReference>
<feature type="region of interest" description="Disordered" evidence="7">
    <location>
        <begin position="181"/>
        <end position="214"/>
    </location>
</feature>
<accession>A0A7V8VCG5</accession>
<evidence type="ECO:0000256" key="6">
    <source>
        <dbReference type="RuleBase" id="RU000716"/>
    </source>
</evidence>
<dbReference type="Pfam" id="PF08281">
    <property type="entry name" value="Sigma70_r4_2"/>
    <property type="match status" value="1"/>
</dbReference>
<dbReference type="Pfam" id="PF04542">
    <property type="entry name" value="Sigma70_r2"/>
    <property type="match status" value="1"/>
</dbReference>
<dbReference type="EMBL" id="JACEFB010000002">
    <property type="protein sequence ID" value="MBA2225497.1"/>
    <property type="molecule type" value="Genomic_DNA"/>
</dbReference>
<keyword evidence="11" id="KW-1185">Reference proteome</keyword>
<dbReference type="CDD" id="cd06171">
    <property type="entry name" value="Sigma70_r4"/>
    <property type="match status" value="1"/>
</dbReference>
<protein>
    <recommendedName>
        <fullName evidence="6">RNA polymerase sigma factor</fullName>
    </recommendedName>
</protein>
<keyword evidence="2 6" id="KW-0805">Transcription regulation</keyword>
<feature type="region of interest" description="Disordered" evidence="7">
    <location>
        <begin position="77"/>
        <end position="115"/>
    </location>
</feature>
<dbReference type="InterPro" id="IPR036388">
    <property type="entry name" value="WH-like_DNA-bd_sf"/>
</dbReference>
<dbReference type="PROSITE" id="PS01063">
    <property type="entry name" value="SIGMA70_ECF"/>
    <property type="match status" value="1"/>
</dbReference>
<dbReference type="Gene3D" id="1.10.1740.10">
    <property type="match status" value="1"/>
</dbReference>
<dbReference type="AlphaFoldDB" id="A0A7V8VCG5"/>
<dbReference type="InterPro" id="IPR013324">
    <property type="entry name" value="RNA_pol_sigma_r3/r4-like"/>
</dbReference>
<evidence type="ECO:0000313" key="11">
    <source>
        <dbReference type="Proteomes" id="UP000542342"/>
    </source>
</evidence>
<gene>
    <name evidence="10" type="ORF">H0921_04895</name>
</gene>
<dbReference type="NCBIfam" id="TIGR02937">
    <property type="entry name" value="sigma70-ECF"/>
    <property type="match status" value="1"/>
</dbReference>
<dbReference type="PANTHER" id="PTHR43133:SF51">
    <property type="entry name" value="RNA POLYMERASE SIGMA FACTOR"/>
    <property type="match status" value="1"/>
</dbReference>
<sequence>MQQSQRGNAEAFAELYRRYSRRIYHTIYRLLRNRDDADDVLQNTFLNAWRSIASFKGDSEFFTWLYRIAANLAISHQRRQGSKKEKPIPDDDGSGSPYDPPAPASHPGESMEHQEDITELYRAMQKLSEDHRIIICMKDIQEMSYEEIAQALRIPIGTVRSRLHRARLELAQLLGVLTLEADTPDTNNGHASSAPRTHKRLNPGGASLPESDKI</sequence>
<name>A0A7V8VCG5_9BACT</name>
<reference evidence="10 11" key="1">
    <citation type="submission" date="2020-07" db="EMBL/GenBank/DDBJ databases">
        <title>Thermogemmata thermophila gen. nov., sp. nov., a novel moderate thermophilic planctomycete from a Kamchatka hot spring.</title>
        <authorList>
            <person name="Elcheninov A.G."/>
            <person name="Podosokorskaya O.A."/>
            <person name="Kovaleva O.L."/>
            <person name="Novikov A."/>
            <person name="Bonch-Osmolovskaya E.A."/>
            <person name="Toshchakov S.V."/>
            <person name="Kublanov I.V."/>
        </authorList>
    </citation>
    <scope>NUCLEOTIDE SEQUENCE [LARGE SCALE GENOMIC DNA]</scope>
    <source>
        <strain evidence="10 11">2918</strain>
    </source>
</reference>
<feature type="domain" description="RNA polymerase sigma factor 70 region 4 type 2" evidence="9">
    <location>
        <begin position="119"/>
        <end position="170"/>
    </location>
</feature>
<evidence type="ECO:0000256" key="5">
    <source>
        <dbReference type="ARBA" id="ARBA00023163"/>
    </source>
</evidence>
<dbReference type="GO" id="GO:0003677">
    <property type="term" value="F:DNA binding"/>
    <property type="evidence" value="ECO:0007669"/>
    <property type="project" value="UniProtKB-KW"/>
</dbReference>
<dbReference type="SUPFAM" id="SSF88946">
    <property type="entry name" value="Sigma2 domain of RNA polymerase sigma factors"/>
    <property type="match status" value="1"/>
</dbReference>
<dbReference type="GO" id="GO:0016987">
    <property type="term" value="F:sigma factor activity"/>
    <property type="evidence" value="ECO:0007669"/>
    <property type="project" value="UniProtKB-KW"/>
</dbReference>
<dbReference type="InterPro" id="IPR013249">
    <property type="entry name" value="RNA_pol_sigma70_r4_t2"/>
</dbReference>
<evidence type="ECO:0000256" key="1">
    <source>
        <dbReference type="ARBA" id="ARBA00010641"/>
    </source>
</evidence>
<feature type="domain" description="RNA polymerase sigma-70 region 2" evidence="8">
    <location>
        <begin position="15"/>
        <end position="81"/>
    </location>
</feature>
<proteinExistence type="inferred from homology"/>
<dbReference type="PANTHER" id="PTHR43133">
    <property type="entry name" value="RNA POLYMERASE ECF-TYPE SIGMA FACTO"/>
    <property type="match status" value="1"/>
</dbReference>
<dbReference type="InterPro" id="IPR014284">
    <property type="entry name" value="RNA_pol_sigma-70_dom"/>
</dbReference>
<keyword evidence="4 6" id="KW-0238">DNA-binding</keyword>
<keyword evidence="3 6" id="KW-0731">Sigma factor</keyword>
<organism evidence="10 11">
    <name type="scientific">Thermogemmata fonticola</name>
    <dbReference type="NCBI Taxonomy" id="2755323"/>
    <lineage>
        <taxon>Bacteria</taxon>
        <taxon>Pseudomonadati</taxon>
        <taxon>Planctomycetota</taxon>
        <taxon>Planctomycetia</taxon>
        <taxon>Gemmatales</taxon>
        <taxon>Gemmataceae</taxon>
        <taxon>Thermogemmata</taxon>
    </lineage>
</organism>
<evidence type="ECO:0000313" key="10">
    <source>
        <dbReference type="EMBL" id="MBA2225497.1"/>
    </source>
</evidence>
<comment type="similarity">
    <text evidence="1 6">Belongs to the sigma-70 factor family. ECF subfamily.</text>
</comment>
<evidence type="ECO:0000256" key="7">
    <source>
        <dbReference type="SAM" id="MobiDB-lite"/>
    </source>
</evidence>